<comment type="caution">
    <text evidence="1">The sequence shown here is derived from an EMBL/GenBank/DDBJ whole genome shotgun (WGS) entry which is preliminary data.</text>
</comment>
<dbReference type="NCBIfam" id="TIGR02276">
    <property type="entry name" value="beta_rpt_yvtn"/>
    <property type="match status" value="3"/>
</dbReference>
<sequence>MSYNHCKRIEINNNLINGPGLTPQPWPTPTPEPPVPSICGKVYVANQLGNSVSVMDTVTGQVITTIDLNGSPLYISYDSNTNRIFVSLVYINELVIIDPDTDTITDQIQVNVTTLSEVLFNSSLNLYYVVSQGSNEIVIYDGTTFEEVGRVNVPVPVYLAIDNNTGLIYAPATRSNYVSVINGSTEIAQIIVGAAGINPVEIALNSTTRRAYVSLRGNNSVAVIDTVTNTLITTITVQGSPFGIDINPVTNKVYVTLTNGEFVEIDGLTNTVTNRIQVSNYSRAVVVDDERNIAYVANSNENTVSTIDLTTFSVIQTTEVGSSPRRLALYHYEC</sequence>
<dbReference type="InterPro" id="IPR015943">
    <property type="entry name" value="WD40/YVTN_repeat-like_dom_sf"/>
</dbReference>
<gene>
    <name evidence="1" type="ORF">JOD17_002978</name>
</gene>
<dbReference type="InterPro" id="IPR051200">
    <property type="entry name" value="Host-pathogen_enzymatic-act"/>
</dbReference>
<name>A0ABS2PF43_9BACL</name>
<dbReference type="InterPro" id="IPR011964">
    <property type="entry name" value="YVTN_b-propeller_repeat"/>
</dbReference>
<dbReference type="PANTHER" id="PTHR47197:SF3">
    <property type="entry name" value="DIHYDRO-HEME D1 DEHYDROGENASE"/>
    <property type="match status" value="1"/>
</dbReference>
<accession>A0ABS2PF43</accession>
<dbReference type="SUPFAM" id="SSF51004">
    <property type="entry name" value="C-terminal (heme d1) domain of cytochrome cd1-nitrite reductase"/>
    <property type="match status" value="1"/>
</dbReference>
<evidence type="ECO:0000313" key="2">
    <source>
        <dbReference type="Proteomes" id="UP000741863"/>
    </source>
</evidence>
<dbReference type="Proteomes" id="UP000741863">
    <property type="component" value="Unassembled WGS sequence"/>
</dbReference>
<dbReference type="EMBL" id="JAFBEC010000008">
    <property type="protein sequence ID" value="MBM7633882.1"/>
    <property type="molecule type" value="Genomic_DNA"/>
</dbReference>
<dbReference type="Gene3D" id="2.130.10.10">
    <property type="entry name" value="YVTN repeat-like/Quinoprotein amine dehydrogenase"/>
    <property type="match status" value="2"/>
</dbReference>
<organism evidence="1 2">
    <name type="scientific">Geomicrobium sediminis</name>
    <dbReference type="NCBI Taxonomy" id="1347788"/>
    <lineage>
        <taxon>Bacteria</taxon>
        <taxon>Bacillati</taxon>
        <taxon>Bacillota</taxon>
        <taxon>Bacilli</taxon>
        <taxon>Bacillales</taxon>
        <taxon>Geomicrobium</taxon>
    </lineage>
</organism>
<keyword evidence="2" id="KW-1185">Reference proteome</keyword>
<evidence type="ECO:0000313" key="1">
    <source>
        <dbReference type="EMBL" id="MBM7633882.1"/>
    </source>
</evidence>
<protein>
    <submittedName>
        <fullName evidence="1">YVTN family beta-propeller protein</fullName>
    </submittedName>
</protein>
<proteinExistence type="predicted"/>
<dbReference type="RefSeq" id="WP_204698613.1">
    <property type="nucleotide sequence ID" value="NZ_JAFBEC010000008.1"/>
</dbReference>
<dbReference type="InterPro" id="IPR011048">
    <property type="entry name" value="Haem_d1_sf"/>
</dbReference>
<reference evidence="1 2" key="1">
    <citation type="submission" date="2021-01" db="EMBL/GenBank/DDBJ databases">
        <title>Genomic Encyclopedia of Type Strains, Phase IV (KMG-IV): sequencing the most valuable type-strain genomes for metagenomic binning, comparative biology and taxonomic classification.</title>
        <authorList>
            <person name="Goeker M."/>
        </authorList>
    </citation>
    <scope>NUCLEOTIDE SEQUENCE [LARGE SCALE GENOMIC DNA]</scope>
    <source>
        <strain evidence="1 2">DSM 25540</strain>
    </source>
</reference>
<dbReference type="PANTHER" id="PTHR47197">
    <property type="entry name" value="PROTEIN NIRF"/>
    <property type="match status" value="1"/>
</dbReference>